<keyword evidence="2" id="KW-1185">Reference proteome</keyword>
<dbReference type="InParanoid" id="S5M380"/>
<dbReference type="OrthoDB" id="391570at2"/>
<reference evidence="1 2" key="1">
    <citation type="journal article" date="2013" name="Genome Biol. Evol.">
        <title>Comparison of metabolic capacities and inference of gene content evolution in mosquito-associated Spiroplasma diminutum and S. taiwanense.</title>
        <authorList>
            <person name="Lo W.S."/>
            <person name="Ku C."/>
            <person name="Chen L.L."/>
            <person name="Chang T.H."/>
            <person name="Kuo C.H."/>
        </authorList>
    </citation>
    <scope>NUCLEOTIDE SEQUENCE [LARGE SCALE GENOMIC DNA]</scope>
    <source>
        <strain evidence="1">CUAS-1</strain>
    </source>
</reference>
<accession>S5M380</accession>
<proteinExistence type="predicted"/>
<dbReference type="AlphaFoldDB" id="S5M380"/>
<protein>
    <submittedName>
        <fullName evidence="1">Uncharacterized protein</fullName>
    </submittedName>
</protein>
<dbReference type="Proteomes" id="UP000014983">
    <property type="component" value="Chromosome"/>
</dbReference>
<dbReference type="EMBL" id="CP005076">
    <property type="protein sequence ID" value="AGR42517.1"/>
    <property type="molecule type" value="Genomic_DNA"/>
</dbReference>
<dbReference type="HOGENOM" id="CLU_432656_0_0_14"/>
<dbReference type="RefSeq" id="WP_020836745.1">
    <property type="nucleotide sequence ID" value="NC_021833.1"/>
</dbReference>
<evidence type="ECO:0000313" key="2">
    <source>
        <dbReference type="Proteomes" id="UP000014983"/>
    </source>
</evidence>
<dbReference type="eggNOG" id="COG3839">
    <property type="taxonomic scope" value="Bacteria"/>
</dbReference>
<dbReference type="KEGG" id="sdi:SDIMI_v3c08130"/>
<gene>
    <name evidence="1" type="ORF">SDIMI_v3c08130</name>
</gene>
<dbReference type="STRING" id="1276221.SDIMI_v3c08130"/>
<sequence>MSFTIQNSKFVNRKVLPKTVTFKNKDSEKIAVISQDKNLRRNFKNILQGKYLVKSGVFKIDGYDKVNKQWTKRKVAVIGGNKLLRKWPEKFWLYTSLLLNKNFYSEAKINYINTKYSYLSFSTSKNNKTDLEMRDKVQLMISKFINNSVEIEEQWLSEFLEQIVDFNDKNLLKNYGNLEEHIRIIIRDYYYLVEKTKNLELLQTFLQTLWDKVYSFMELSSLCSCEYNTKKLKDRQKRKLSKELNFHQTNFVTRKQLKIIDLKVSDVKRKIAKNNFIIKNLRKQIIFELGKSEKIEKKIKNLDEMFVWRKTSIDQRFEFKRKQEKMFFEGLSDEAATLRGKIVEVMHKYHKRVLDDDCEKGNLDDFKEQKNKLKSEIITIYKQSIKFIDETAEQLGFEFNLLSFKISTIEGIWFQLLSAIYLKQYNLVFYDVFSKLNQNEKEEVLNVINRLSELDDKFSSVFIEESVYEVPEMNKDVYIINDQELTQTSLEKLLEKNWSTYGGEFFAKNNRFNYKYDGKKLETMNETTKIQSTIFKENGQIIINPMKVSTKKKENGSTILELSGRINSNSDFVDPNMYEVITKTNDLRVYFYSTKKYEANEKVKLFITEESILKVL</sequence>
<name>S5M380_9MOLU</name>
<organism evidence="1 2">
    <name type="scientific">Spiroplasma diminutum CUAS-1</name>
    <dbReference type="NCBI Taxonomy" id="1276221"/>
    <lineage>
        <taxon>Bacteria</taxon>
        <taxon>Bacillati</taxon>
        <taxon>Mycoplasmatota</taxon>
        <taxon>Mollicutes</taxon>
        <taxon>Entomoplasmatales</taxon>
        <taxon>Spiroplasmataceae</taxon>
        <taxon>Spiroplasma</taxon>
    </lineage>
</organism>
<evidence type="ECO:0000313" key="1">
    <source>
        <dbReference type="EMBL" id="AGR42517.1"/>
    </source>
</evidence>
<dbReference type="PATRIC" id="fig|1276221.3.peg.815"/>